<dbReference type="GO" id="GO:0033617">
    <property type="term" value="P:mitochondrial respiratory chain complex IV assembly"/>
    <property type="evidence" value="ECO:0007669"/>
    <property type="project" value="InterPro"/>
</dbReference>
<name>A0A8U7NLX2_CORMO</name>
<reference evidence="10" key="2">
    <citation type="submission" date="2025-08" db="UniProtKB">
        <authorList>
            <consortium name="Ensembl"/>
        </authorList>
    </citation>
    <scope>IDENTIFICATION</scope>
</reference>
<evidence type="ECO:0000256" key="1">
    <source>
        <dbReference type="ARBA" id="ARBA00004167"/>
    </source>
</evidence>
<keyword evidence="11" id="KW-1185">Reference proteome</keyword>
<protein>
    <submittedName>
        <fullName evidence="10">Uncharacterized protein</fullName>
    </submittedName>
</protein>
<evidence type="ECO:0000256" key="9">
    <source>
        <dbReference type="SAM" id="MobiDB-lite"/>
    </source>
</evidence>
<organism evidence="10 11">
    <name type="scientific">Corvus moneduloides</name>
    <name type="common">New Caledonian crow</name>
    <dbReference type="NCBI Taxonomy" id="1196302"/>
    <lineage>
        <taxon>Eukaryota</taxon>
        <taxon>Metazoa</taxon>
        <taxon>Chordata</taxon>
        <taxon>Craniata</taxon>
        <taxon>Vertebrata</taxon>
        <taxon>Euteleostomi</taxon>
        <taxon>Archelosauria</taxon>
        <taxon>Archosauria</taxon>
        <taxon>Dinosauria</taxon>
        <taxon>Saurischia</taxon>
        <taxon>Theropoda</taxon>
        <taxon>Coelurosauria</taxon>
        <taxon>Aves</taxon>
        <taxon>Neognathae</taxon>
        <taxon>Neoaves</taxon>
        <taxon>Telluraves</taxon>
        <taxon>Australaves</taxon>
        <taxon>Passeriformes</taxon>
        <taxon>Corvoidea</taxon>
        <taxon>Corvidae</taxon>
        <taxon>Corvus</taxon>
    </lineage>
</organism>
<feature type="compositionally biased region" description="Polar residues" evidence="9">
    <location>
        <begin position="79"/>
        <end position="88"/>
    </location>
</feature>
<sequence length="110" mass="12757">MGVKLEILRMVVYLSFPVGVFWVSNQAEFFQRHVIDRKVGEGTPGDRRAMAELKQRLDTRAPGGARRWQRGHGSDRGDTTVTEGTWQWQRGRRSDRRDTAATEGTRQWQR</sequence>
<dbReference type="InterPro" id="IPR018625">
    <property type="entry name" value="Pet100"/>
</dbReference>
<reference evidence="10" key="3">
    <citation type="submission" date="2025-09" db="UniProtKB">
        <authorList>
            <consortium name="Ensembl"/>
        </authorList>
    </citation>
    <scope>IDENTIFICATION</scope>
</reference>
<reference evidence="11" key="1">
    <citation type="submission" date="2019-10" db="EMBL/GenBank/DDBJ databases">
        <title>Corvus moneduloides (New Caledonian crow) genome, bCorMon1, primary haplotype.</title>
        <authorList>
            <person name="Rutz C."/>
            <person name="Fungtammasan C."/>
            <person name="Mountcastle J."/>
            <person name="Formenti G."/>
            <person name="Chow W."/>
            <person name="Howe K."/>
            <person name="Steele M.P."/>
            <person name="Fernandes J."/>
            <person name="Gilbert M.T.P."/>
            <person name="Fedrigo O."/>
            <person name="Jarvis E.D."/>
            <person name="Gemmell N."/>
        </authorList>
    </citation>
    <scope>NUCLEOTIDE SEQUENCE [LARGE SCALE GENOMIC DNA]</scope>
</reference>
<keyword evidence="6" id="KW-0496">Mitochondrion</keyword>
<evidence type="ECO:0000256" key="2">
    <source>
        <dbReference type="ARBA" id="ARBA00004325"/>
    </source>
</evidence>
<feature type="region of interest" description="Disordered" evidence="9">
    <location>
        <begin position="60"/>
        <end position="110"/>
    </location>
</feature>
<evidence type="ECO:0000313" key="11">
    <source>
        <dbReference type="Proteomes" id="UP000694553"/>
    </source>
</evidence>
<dbReference type="PANTHER" id="PTHR33968">
    <property type="entry name" value="PROTEIN PET100 HOMOLOG, MITOCHONDRIAL"/>
    <property type="match status" value="1"/>
</dbReference>
<proteinExistence type="inferred from homology"/>
<keyword evidence="3" id="KW-0812">Transmembrane</keyword>
<evidence type="ECO:0000313" key="10">
    <source>
        <dbReference type="Ensembl" id="ENSCMUP00000028196.1"/>
    </source>
</evidence>
<evidence type="ECO:0000256" key="7">
    <source>
        <dbReference type="ARBA" id="ARBA00023136"/>
    </source>
</evidence>
<dbReference type="PANTHER" id="PTHR33968:SF1">
    <property type="entry name" value="PROTEIN PET100 HOMOLOG, MITOCHONDRIAL"/>
    <property type="match status" value="1"/>
</dbReference>
<dbReference type="GO" id="GO:0005743">
    <property type="term" value="C:mitochondrial inner membrane"/>
    <property type="evidence" value="ECO:0007669"/>
    <property type="project" value="TreeGrafter"/>
</dbReference>
<accession>A0A8U7NLX2</accession>
<keyword evidence="4" id="KW-0809">Transit peptide</keyword>
<dbReference type="Proteomes" id="UP000694553">
    <property type="component" value="Unassembled WGS sequence"/>
</dbReference>
<dbReference type="Pfam" id="PF09803">
    <property type="entry name" value="Pet100"/>
    <property type="match status" value="1"/>
</dbReference>
<evidence type="ECO:0000256" key="6">
    <source>
        <dbReference type="ARBA" id="ARBA00023128"/>
    </source>
</evidence>
<evidence type="ECO:0000256" key="5">
    <source>
        <dbReference type="ARBA" id="ARBA00022989"/>
    </source>
</evidence>
<dbReference type="AlphaFoldDB" id="A0A8U7NLX2"/>
<evidence type="ECO:0000256" key="4">
    <source>
        <dbReference type="ARBA" id="ARBA00022946"/>
    </source>
</evidence>
<comment type="subcellular location">
    <subcellularLocation>
        <location evidence="1">Membrane</location>
        <topology evidence="1">Single-pass membrane protein</topology>
    </subcellularLocation>
    <subcellularLocation>
        <location evidence="2">Mitochondrion membrane</location>
    </subcellularLocation>
</comment>
<keyword evidence="5" id="KW-1133">Transmembrane helix</keyword>
<comment type="similarity">
    <text evidence="8">Belongs to the PET100 family.</text>
</comment>
<keyword evidence="7" id="KW-0472">Membrane</keyword>
<dbReference type="GO" id="GO:0051082">
    <property type="term" value="F:unfolded protein binding"/>
    <property type="evidence" value="ECO:0007669"/>
    <property type="project" value="TreeGrafter"/>
</dbReference>
<dbReference type="Ensembl" id="ENSCMUT00000034524.1">
    <property type="protein sequence ID" value="ENSCMUP00000028196.1"/>
    <property type="gene ID" value="ENSCMUG00000017300.1"/>
</dbReference>
<evidence type="ECO:0000256" key="8">
    <source>
        <dbReference type="ARBA" id="ARBA00038077"/>
    </source>
</evidence>
<evidence type="ECO:0000256" key="3">
    <source>
        <dbReference type="ARBA" id="ARBA00022692"/>
    </source>
</evidence>